<keyword evidence="1" id="KW-0812">Transmembrane</keyword>
<proteinExistence type="predicted"/>
<gene>
    <name evidence="2" type="ORF">Tci_057673</name>
</gene>
<keyword evidence="1" id="KW-0472">Membrane</keyword>
<keyword evidence="1" id="KW-1133">Transmembrane helix</keyword>
<sequence>MLLLKYDDDDERWITIYVLIIEKICYLVSFLLFLENVYHGVTPVMIRYNLLGNWLEQASYGFCILN</sequence>
<dbReference type="AlphaFoldDB" id="A0A6L2NM43"/>
<evidence type="ECO:0000313" key="2">
    <source>
        <dbReference type="EMBL" id="GEU85695.1"/>
    </source>
</evidence>
<feature type="transmembrane region" description="Helical" evidence="1">
    <location>
        <begin position="12"/>
        <end position="34"/>
    </location>
</feature>
<evidence type="ECO:0000256" key="1">
    <source>
        <dbReference type="SAM" id="Phobius"/>
    </source>
</evidence>
<accession>A0A6L2NM43</accession>
<dbReference type="EMBL" id="BKCJ010009162">
    <property type="protein sequence ID" value="GEU85695.1"/>
    <property type="molecule type" value="Genomic_DNA"/>
</dbReference>
<name>A0A6L2NM43_TANCI</name>
<protein>
    <submittedName>
        <fullName evidence="2">Uncharacterized protein</fullName>
    </submittedName>
</protein>
<comment type="caution">
    <text evidence="2">The sequence shown here is derived from an EMBL/GenBank/DDBJ whole genome shotgun (WGS) entry which is preliminary data.</text>
</comment>
<organism evidence="2">
    <name type="scientific">Tanacetum cinerariifolium</name>
    <name type="common">Dalmatian daisy</name>
    <name type="synonym">Chrysanthemum cinerariifolium</name>
    <dbReference type="NCBI Taxonomy" id="118510"/>
    <lineage>
        <taxon>Eukaryota</taxon>
        <taxon>Viridiplantae</taxon>
        <taxon>Streptophyta</taxon>
        <taxon>Embryophyta</taxon>
        <taxon>Tracheophyta</taxon>
        <taxon>Spermatophyta</taxon>
        <taxon>Magnoliopsida</taxon>
        <taxon>eudicotyledons</taxon>
        <taxon>Gunneridae</taxon>
        <taxon>Pentapetalae</taxon>
        <taxon>asterids</taxon>
        <taxon>campanulids</taxon>
        <taxon>Asterales</taxon>
        <taxon>Asteraceae</taxon>
        <taxon>Asteroideae</taxon>
        <taxon>Anthemideae</taxon>
        <taxon>Anthemidinae</taxon>
        <taxon>Tanacetum</taxon>
    </lineage>
</organism>
<reference evidence="2" key="1">
    <citation type="journal article" date="2019" name="Sci. Rep.">
        <title>Draft genome of Tanacetum cinerariifolium, the natural source of mosquito coil.</title>
        <authorList>
            <person name="Yamashiro T."/>
            <person name="Shiraishi A."/>
            <person name="Satake H."/>
            <person name="Nakayama K."/>
        </authorList>
    </citation>
    <scope>NUCLEOTIDE SEQUENCE</scope>
</reference>